<reference evidence="2 3" key="2">
    <citation type="journal article" date="2019" name="G3 (Bethesda)">
        <title>Hybrid Assembly of the Genome of the Entomopathogenic Nematode Steinernema carpocapsae Identifies the X-Chromosome.</title>
        <authorList>
            <person name="Serra L."/>
            <person name="Macchietto M."/>
            <person name="Macias-Munoz A."/>
            <person name="McGill C.J."/>
            <person name="Rodriguez I.M."/>
            <person name="Rodriguez B."/>
            <person name="Murad R."/>
            <person name="Mortazavi A."/>
        </authorList>
    </citation>
    <scope>NUCLEOTIDE SEQUENCE [LARGE SCALE GENOMIC DNA]</scope>
    <source>
        <strain evidence="2 3">ALL</strain>
    </source>
</reference>
<protein>
    <submittedName>
        <fullName evidence="2">Uncharacterized protein</fullName>
    </submittedName>
</protein>
<accession>A0A4U5NWI4</accession>
<feature type="compositionally biased region" description="Basic and acidic residues" evidence="1">
    <location>
        <begin position="60"/>
        <end position="82"/>
    </location>
</feature>
<organism evidence="2 3">
    <name type="scientific">Steinernema carpocapsae</name>
    <name type="common">Entomopathogenic nematode</name>
    <dbReference type="NCBI Taxonomy" id="34508"/>
    <lineage>
        <taxon>Eukaryota</taxon>
        <taxon>Metazoa</taxon>
        <taxon>Ecdysozoa</taxon>
        <taxon>Nematoda</taxon>
        <taxon>Chromadorea</taxon>
        <taxon>Rhabditida</taxon>
        <taxon>Tylenchina</taxon>
        <taxon>Panagrolaimomorpha</taxon>
        <taxon>Strongyloidoidea</taxon>
        <taxon>Steinernematidae</taxon>
        <taxon>Steinernema</taxon>
    </lineage>
</organism>
<feature type="region of interest" description="Disordered" evidence="1">
    <location>
        <begin position="57"/>
        <end position="82"/>
    </location>
</feature>
<evidence type="ECO:0000313" key="3">
    <source>
        <dbReference type="Proteomes" id="UP000298663"/>
    </source>
</evidence>
<evidence type="ECO:0000313" key="2">
    <source>
        <dbReference type="EMBL" id="TKR87603.1"/>
    </source>
</evidence>
<dbReference type="AlphaFoldDB" id="A0A4U5NWI4"/>
<dbReference type="EMBL" id="AZBU02000003">
    <property type="protein sequence ID" value="TKR87603.1"/>
    <property type="molecule type" value="Genomic_DNA"/>
</dbReference>
<reference evidence="2 3" key="1">
    <citation type="journal article" date="2015" name="Genome Biol.">
        <title>Comparative genomics of Steinernema reveals deeply conserved gene regulatory networks.</title>
        <authorList>
            <person name="Dillman A.R."/>
            <person name="Macchietto M."/>
            <person name="Porter C.F."/>
            <person name="Rogers A."/>
            <person name="Williams B."/>
            <person name="Antoshechkin I."/>
            <person name="Lee M.M."/>
            <person name="Goodwin Z."/>
            <person name="Lu X."/>
            <person name="Lewis E.E."/>
            <person name="Goodrich-Blair H."/>
            <person name="Stock S.P."/>
            <person name="Adams B.J."/>
            <person name="Sternberg P.W."/>
            <person name="Mortazavi A."/>
        </authorList>
    </citation>
    <scope>NUCLEOTIDE SEQUENCE [LARGE SCALE GENOMIC DNA]</scope>
    <source>
        <strain evidence="2 3">ALL</strain>
    </source>
</reference>
<keyword evidence="3" id="KW-1185">Reference proteome</keyword>
<name>A0A4U5NWI4_STECR</name>
<gene>
    <name evidence="2" type="ORF">L596_011976</name>
</gene>
<dbReference type="Proteomes" id="UP000298663">
    <property type="component" value="Unassembled WGS sequence"/>
</dbReference>
<proteinExistence type="predicted"/>
<sequence length="82" mass="8823">MVLIRRCDGDCKGQSRGGTAAKVTDESGVDEEAEGASYFARFCYGDDGKRNKRVCGHANRGNDADGKKAQHPTGDRKSNTVE</sequence>
<comment type="caution">
    <text evidence="2">The sequence shown here is derived from an EMBL/GenBank/DDBJ whole genome shotgun (WGS) entry which is preliminary data.</text>
</comment>
<evidence type="ECO:0000256" key="1">
    <source>
        <dbReference type="SAM" id="MobiDB-lite"/>
    </source>
</evidence>